<evidence type="ECO:0000313" key="3">
    <source>
        <dbReference type="Proteomes" id="UP000593818"/>
    </source>
</evidence>
<evidence type="ECO:0000256" key="1">
    <source>
        <dbReference type="PIRSR" id="PIRSR600760-2"/>
    </source>
</evidence>
<geneLocation type="plasmid" evidence="2 3">
    <name>pSID</name>
</geneLocation>
<accession>A0A7M2XY77</accession>
<dbReference type="PANTHER" id="PTHR20854">
    <property type="entry name" value="INOSITOL MONOPHOSPHATASE"/>
    <property type="match status" value="1"/>
</dbReference>
<dbReference type="RefSeq" id="WP_193904288.1">
    <property type="nucleotide sequence ID" value="NZ_CP063453.1"/>
</dbReference>
<feature type="binding site" evidence="1">
    <location>
        <position position="96"/>
    </location>
    <ligand>
        <name>Mg(2+)</name>
        <dbReference type="ChEBI" id="CHEBI:18420"/>
        <label>1</label>
        <note>catalytic</note>
    </ligand>
</feature>
<dbReference type="EMBL" id="CP063453">
    <property type="protein sequence ID" value="QOW02041.1"/>
    <property type="molecule type" value="Genomic_DNA"/>
</dbReference>
<protein>
    <submittedName>
        <fullName evidence="2">Inositol monophosphatase</fullName>
    </submittedName>
</protein>
<dbReference type="Gene3D" id="3.30.540.10">
    <property type="entry name" value="Fructose-1,6-Bisphosphatase, subunit A, domain 1"/>
    <property type="match status" value="1"/>
</dbReference>
<feature type="binding site" evidence="1">
    <location>
        <position position="94"/>
    </location>
    <ligand>
        <name>Mg(2+)</name>
        <dbReference type="ChEBI" id="CHEBI:18420"/>
        <label>1</label>
        <note>catalytic</note>
    </ligand>
</feature>
<dbReference type="SUPFAM" id="SSF56655">
    <property type="entry name" value="Carbohydrate phosphatase"/>
    <property type="match status" value="1"/>
</dbReference>
<dbReference type="PRINTS" id="PR00377">
    <property type="entry name" value="IMPHPHTASES"/>
</dbReference>
<keyword evidence="1" id="KW-0460">Magnesium</keyword>
<dbReference type="InterPro" id="IPR000760">
    <property type="entry name" value="Inositol_monophosphatase-like"/>
</dbReference>
<keyword evidence="1" id="KW-0479">Metal-binding</keyword>
<comment type="cofactor">
    <cofactor evidence="1">
        <name>Mg(2+)</name>
        <dbReference type="ChEBI" id="CHEBI:18420"/>
    </cofactor>
</comment>
<proteinExistence type="predicted"/>
<name>A0A7M2XY77_9NOCA</name>
<dbReference type="Proteomes" id="UP000593818">
    <property type="component" value="Plasmid pSID"/>
</dbReference>
<feature type="binding site" evidence="1">
    <location>
        <position position="220"/>
    </location>
    <ligand>
        <name>Mg(2+)</name>
        <dbReference type="ChEBI" id="CHEBI:18420"/>
        <label>2</label>
    </ligand>
</feature>
<dbReference type="GO" id="GO:0008934">
    <property type="term" value="F:inositol monophosphate 1-phosphatase activity"/>
    <property type="evidence" value="ECO:0007669"/>
    <property type="project" value="TreeGrafter"/>
</dbReference>
<dbReference type="GO" id="GO:0046872">
    <property type="term" value="F:metal ion binding"/>
    <property type="evidence" value="ECO:0007669"/>
    <property type="project" value="UniProtKB-KW"/>
</dbReference>
<evidence type="ECO:0000313" key="2">
    <source>
        <dbReference type="EMBL" id="QOW02041.1"/>
    </source>
</evidence>
<feature type="binding site" evidence="1">
    <location>
        <position position="72"/>
    </location>
    <ligand>
        <name>Mg(2+)</name>
        <dbReference type="ChEBI" id="CHEBI:18420"/>
        <label>1</label>
        <note>catalytic</note>
    </ligand>
</feature>
<dbReference type="PANTHER" id="PTHR20854:SF4">
    <property type="entry name" value="INOSITOL-1-MONOPHOSPHATASE-RELATED"/>
    <property type="match status" value="1"/>
</dbReference>
<dbReference type="Pfam" id="PF00459">
    <property type="entry name" value="Inositol_P"/>
    <property type="match status" value="1"/>
</dbReference>
<dbReference type="GO" id="GO:0007165">
    <property type="term" value="P:signal transduction"/>
    <property type="evidence" value="ECO:0007669"/>
    <property type="project" value="TreeGrafter"/>
</dbReference>
<sequence>MSPVKGGLDCALRAALITADATDKVLLDLIRAPRDAITKADGSPLTRADLAVEDTVYRELSRHTPGAAVFGEESSRRESLRALLTGEVDGWIVDPIDHTRHFIRGDPEFGTLLAYVREGRPVVAVISAPSLGIRGWAQLDGGTYINGALVHVSNRSELERSEVAFAGFAEWTASKPNRNLQAVLERSCYPHGTRGGFLQHLRVAQGLVDVAIEPWGEAWDLLPGALIVTEAGGRASALDGGRSGVASDGGFVVSNGIVHDKVLALLSGDMDYGR</sequence>
<gene>
    <name evidence="2" type="ORF">INP59_27085</name>
</gene>
<keyword evidence="2" id="KW-0614">Plasmid</keyword>
<feature type="binding site" evidence="1">
    <location>
        <position position="97"/>
    </location>
    <ligand>
        <name>Mg(2+)</name>
        <dbReference type="ChEBI" id="CHEBI:18420"/>
        <label>1</label>
        <note>catalytic</note>
    </ligand>
</feature>
<dbReference type="GO" id="GO:0006020">
    <property type="term" value="P:inositol metabolic process"/>
    <property type="evidence" value="ECO:0007669"/>
    <property type="project" value="TreeGrafter"/>
</dbReference>
<dbReference type="Gene3D" id="3.40.190.80">
    <property type="match status" value="1"/>
</dbReference>
<dbReference type="AlphaFoldDB" id="A0A7M2XY77"/>
<reference evidence="2 3" key="1">
    <citation type="submission" date="2020-10" db="EMBL/GenBank/DDBJ databases">
        <title>Whole genome sequence of oil-degrading bacteria Rhodococcus pyridinivorans strain 5Ap.</title>
        <authorList>
            <person name="Akhremchuk A.E."/>
            <person name="Valentovich L.N."/>
            <person name="Charniauskaya M.I."/>
            <person name="Bukliarevich H.A."/>
            <person name="Titok M.A."/>
        </authorList>
    </citation>
    <scope>NUCLEOTIDE SEQUENCE [LARGE SCALE GENOMIC DNA]</scope>
    <source>
        <strain evidence="2 3">5Ap</strain>
        <plasmid evidence="2 3">pSID</plasmid>
    </source>
</reference>
<organism evidence="2 3">
    <name type="scientific">Rhodococcus pyridinivorans</name>
    <dbReference type="NCBI Taxonomy" id="103816"/>
    <lineage>
        <taxon>Bacteria</taxon>
        <taxon>Bacillati</taxon>
        <taxon>Actinomycetota</taxon>
        <taxon>Actinomycetes</taxon>
        <taxon>Mycobacteriales</taxon>
        <taxon>Nocardiaceae</taxon>
        <taxon>Rhodococcus</taxon>
    </lineage>
</organism>
<keyword evidence="3" id="KW-1185">Reference proteome</keyword>